<sequence>MFEGFETRIVPGAGADIFCRIAGSGPPLLLLHGYPQTGAMWAGIAPRLAERFTVVVADLRGYGQSSQPDSRSGEHYAKRSMSNDMAAAMRELGHERFHLAGHDRGGRVAYRLALDHPEAVSRLAVLDIVPTLTMWERMDAARALSGYHWSFLAQPNPLPERLIGADPVFYLDHTLASWTASHSTSAFSPEALSEYRRAFNRPEAIHAACEDYRAGATIDRTHDEADRAANRRIAAPVLAIWGADGTPAKGGDPLDAWRPWVAGDLDGVEVPGGHFVVEEAPEDTLAALLAFFGR</sequence>
<dbReference type="AlphaFoldDB" id="A0A1H0HY62"/>
<accession>A0A1H0HY62</accession>
<dbReference type="Pfam" id="PF00561">
    <property type="entry name" value="Abhydrolase_1"/>
    <property type="match status" value="1"/>
</dbReference>
<dbReference type="STRING" id="1166073.SAMN05192530_104346"/>
<dbReference type="InterPro" id="IPR000639">
    <property type="entry name" value="Epox_hydrolase-like"/>
</dbReference>
<dbReference type="SUPFAM" id="SSF53474">
    <property type="entry name" value="alpha/beta-Hydrolases"/>
    <property type="match status" value="1"/>
</dbReference>
<organism evidence="3 4">
    <name type="scientific">Aureimonas jatrophae</name>
    <dbReference type="NCBI Taxonomy" id="1166073"/>
    <lineage>
        <taxon>Bacteria</taxon>
        <taxon>Pseudomonadati</taxon>
        <taxon>Pseudomonadota</taxon>
        <taxon>Alphaproteobacteria</taxon>
        <taxon>Hyphomicrobiales</taxon>
        <taxon>Aurantimonadaceae</taxon>
        <taxon>Aureimonas</taxon>
    </lineage>
</organism>
<protein>
    <submittedName>
        <fullName evidence="3">Haloacetate dehalogenase</fullName>
    </submittedName>
</protein>
<feature type="domain" description="AB hydrolase-1" evidence="2">
    <location>
        <begin position="26"/>
        <end position="281"/>
    </location>
</feature>
<dbReference type="PRINTS" id="PR00412">
    <property type="entry name" value="EPOXHYDRLASE"/>
</dbReference>
<dbReference type="EMBL" id="FNIT01000004">
    <property type="protein sequence ID" value="SDO24099.1"/>
    <property type="molecule type" value="Genomic_DNA"/>
</dbReference>
<dbReference type="Proteomes" id="UP000198793">
    <property type="component" value="Unassembled WGS sequence"/>
</dbReference>
<dbReference type="PRINTS" id="PR00111">
    <property type="entry name" value="ABHYDROLASE"/>
</dbReference>
<evidence type="ECO:0000313" key="3">
    <source>
        <dbReference type="EMBL" id="SDO24099.1"/>
    </source>
</evidence>
<dbReference type="InterPro" id="IPR029058">
    <property type="entry name" value="AB_hydrolase_fold"/>
</dbReference>
<dbReference type="Gene3D" id="3.40.50.1820">
    <property type="entry name" value="alpha/beta hydrolase"/>
    <property type="match status" value="1"/>
</dbReference>
<dbReference type="RefSeq" id="WP_090673287.1">
    <property type="nucleotide sequence ID" value="NZ_FNIT01000004.1"/>
</dbReference>
<dbReference type="InterPro" id="IPR000073">
    <property type="entry name" value="AB_hydrolase_1"/>
</dbReference>
<keyword evidence="1" id="KW-0378">Hydrolase</keyword>
<keyword evidence="4" id="KW-1185">Reference proteome</keyword>
<evidence type="ECO:0000259" key="2">
    <source>
        <dbReference type="Pfam" id="PF00561"/>
    </source>
</evidence>
<dbReference type="GO" id="GO:0016787">
    <property type="term" value="F:hydrolase activity"/>
    <property type="evidence" value="ECO:0007669"/>
    <property type="project" value="UniProtKB-KW"/>
</dbReference>
<reference evidence="3 4" key="1">
    <citation type="submission" date="2016-10" db="EMBL/GenBank/DDBJ databases">
        <authorList>
            <person name="de Groot N.N."/>
        </authorList>
    </citation>
    <scope>NUCLEOTIDE SEQUENCE [LARGE SCALE GENOMIC DNA]</scope>
    <source>
        <strain evidence="4">L7-484,KACC 16230,DSM 25025</strain>
    </source>
</reference>
<dbReference type="OrthoDB" id="9812774at2"/>
<dbReference type="PANTHER" id="PTHR43329">
    <property type="entry name" value="EPOXIDE HYDROLASE"/>
    <property type="match status" value="1"/>
</dbReference>
<evidence type="ECO:0000256" key="1">
    <source>
        <dbReference type="ARBA" id="ARBA00022801"/>
    </source>
</evidence>
<gene>
    <name evidence="3" type="ORF">SAMN05192530_104346</name>
</gene>
<evidence type="ECO:0000313" key="4">
    <source>
        <dbReference type="Proteomes" id="UP000198793"/>
    </source>
</evidence>
<name>A0A1H0HY62_9HYPH</name>
<proteinExistence type="predicted"/>